<dbReference type="InterPro" id="IPR011989">
    <property type="entry name" value="ARM-like"/>
</dbReference>
<dbReference type="InterPro" id="IPR016024">
    <property type="entry name" value="ARM-type_fold"/>
</dbReference>
<evidence type="ECO:0000313" key="2">
    <source>
        <dbReference type="EMBL" id="KAK8889092.1"/>
    </source>
</evidence>
<keyword evidence="1" id="KW-0472">Membrane</keyword>
<dbReference type="Gene3D" id="1.25.10.10">
    <property type="entry name" value="Leucine-rich Repeat Variant"/>
    <property type="match status" value="1"/>
</dbReference>
<protein>
    <submittedName>
        <fullName evidence="2">Uncharacterized protein</fullName>
    </submittedName>
</protein>
<sequence length="487" mass="56192">MDYKHCISEQDNSQQSFIKEQYLFSLEPQDTITTRFSNHLVCNIISSFTKICDLILNDFQNDIVLTSNILDLNSTAVNTSDPDFSSIFIDKRMPLFCLTLFQREAHPKIILLSCDLIEAILTSILIFSYYSYDIMINFLNLQTLPILFNSLRLFCEKPQIRCIILEIISNFISKLNTQQIDIDIDQLIEICNYELFKSDDCDIEIKVVRILSIISRMNDTINNIKREETLYEIFFQVFNHEMVSVYADALVGMYYIAESQIGREIILNDTTNRAERAVRGFYIGSEIIEYNALVLINILYRILTGDRLLNMHKNISIKNLASFIVDQNNDIQKASLNVVSTIILYHPRFIPSLVFNGIFASPFGGLLWIFKNSSFELKSAASCIVMGTVARGPHDTINHLVENGLVICATETITSDVHFFYSNENSQFKLPSIIDTLILVLSQEDFRERLIQQIYDRGVYDIICNFEATVDEIDKKFELLRNIIDER</sequence>
<keyword evidence="3" id="KW-1185">Reference proteome</keyword>
<keyword evidence="1" id="KW-1133">Transmembrane helix</keyword>
<evidence type="ECO:0000256" key="1">
    <source>
        <dbReference type="SAM" id="Phobius"/>
    </source>
</evidence>
<evidence type="ECO:0000313" key="3">
    <source>
        <dbReference type="Proteomes" id="UP001470230"/>
    </source>
</evidence>
<dbReference type="EMBL" id="JAPFFF010000005">
    <property type="protein sequence ID" value="KAK8889092.1"/>
    <property type="molecule type" value="Genomic_DNA"/>
</dbReference>
<organism evidence="2 3">
    <name type="scientific">Tritrichomonas musculus</name>
    <dbReference type="NCBI Taxonomy" id="1915356"/>
    <lineage>
        <taxon>Eukaryota</taxon>
        <taxon>Metamonada</taxon>
        <taxon>Parabasalia</taxon>
        <taxon>Tritrichomonadida</taxon>
        <taxon>Tritrichomonadidae</taxon>
        <taxon>Tritrichomonas</taxon>
    </lineage>
</organism>
<name>A0ABR2KDX5_9EUKA</name>
<comment type="caution">
    <text evidence="2">The sequence shown here is derived from an EMBL/GenBank/DDBJ whole genome shotgun (WGS) entry which is preliminary data.</text>
</comment>
<gene>
    <name evidence="2" type="ORF">M9Y10_033836</name>
</gene>
<dbReference type="SUPFAM" id="SSF48371">
    <property type="entry name" value="ARM repeat"/>
    <property type="match status" value="1"/>
</dbReference>
<dbReference type="Proteomes" id="UP001470230">
    <property type="component" value="Unassembled WGS sequence"/>
</dbReference>
<accession>A0ABR2KDX5</accession>
<keyword evidence="1" id="KW-0812">Transmembrane</keyword>
<proteinExistence type="predicted"/>
<reference evidence="2 3" key="1">
    <citation type="submission" date="2024-04" db="EMBL/GenBank/DDBJ databases">
        <title>Tritrichomonas musculus Genome.</title>
        <authorList>
            <person name="Alves-Ferreira E."/>
            <person name="Grigg M."/>
            <person name="Lorenzi H."/>
            <person name="Galac M."/>
        </authorList>
    </citation>
    <scope>NUCLEOTIDE SEQUENCE [LARGE SCALE GENOMIC DNA]</scope>
    <source>
        <strain evidence="2 3">EAF2021</strain>
    </source>
</reference>
<feature type="transmembrane region" description="Helical" evidence="1">
    <location>
        <begin position="109"/>
        <end position="130"/>
    </location>
</feature>